<protein>
    <submittedName>
        <fullName evidence="2">Alpha/beta hydrolase</fullName>
    </submittedName>
</protein>
<dbReference type="PRINTS" id="PR00111">
    <property type="entry name" value="ABHYDROLASE"/>
</dbReference>
<name>A0A931I927_9NOCA</name>
<dbReference type="InterPro" id="IPR000639">
    <property type="entry name" value="Epox_hydrolase-like"/>
</dbReference>
<evidence type="ECO:0000313" key="2">
    <source>
        <dbReference type="EMBL" id="MBH0777207.1"/>
    </source>
</evidence>
<evidence type="ECO:0000313" key="3">
    <source>
        <dbReference type="Proteomes" id="UP000655751"/>
    </source>
</evidence>
<dbReference type="EMBL" id="JADMLG010000004">
    <property type="protein sequence ID" value="MBH0777207.1"/>
    <property type="molecule type" value="Genomic_DNA"/>
</dbReference>
<organism evidence="2 3">
    <name type="scientific">Nocardia bovistercoris</name>
    <dbReference type="NCBI Taxonomy" id="2785916"/>
    <lineage>
        <taxon>Bacteria</taxon>
        <taxon>Bacillati</taxon>
        <taxon>Actinomycetota</taxon>
        <taxon>Actinomycetes</taxon>
        <taxon>Mycobacteriales</taxon>
        <taxon>Nocardiaceae</taxon>
        <taxon>Nocardia</taxon>
    </lineage>
</organism>
<dbReference type="Pfam" id="PF12697">
    <property type="entry name" value="Abhydrolase_6"/>
    <property type="match status" value="1"/>
</dbReference>
<feature type="domain" description="AB hydrolase-1" evidence="1">
    <location>
        <begin position="36"/>
        <end position="273"/>
    </location>
</feature>
<dbReference type="Gene3D" id="3.40.50.1820">
    <property type="entry name" value="alpha/beta hydrolase"/>
    <property type="match status" value="1"/>
</dbReference>
<dbReference type="InterPro" id="IPR050228">
    <property type="entry name" value="Carboxylesterase_BioH"/>
</dbReference>
<dbReference type="PANTHER" id="PTHR43194">
    <property type="entry name" value="HYDROLASE ALPHA/BETA FOLD FAMILY"/>
    <property type="match status" value="1"/>
</dbReference>
<sequence>MAETTPSAGVTSTRLRAHGVTGTLLQAGDPAATEAVVFLHGSPGNAGDWSDFLGPTGEFARAVAFDMPGFGDARTFAGFDHRVEGDYRDFLIHAMDELGLARVHLVGHDFGVPWGLAWAAARPERLASLTLINAGAMQDYRWHMYARVWQTPLLGELTQRISNRRGMRILLRRANPRLPVDFIDRMYDKYDAHTRATVLSLYRAARDPEAMLTESLATLPTTIPTLVLWGGDDPWLPARHAELQSMIWPDSRIEVLPGLGHWCFADDPRAVADLLLPFLRAQVGRSERAGGSGQAPSAPAR</sequence>
<dbReference type="AlphaFoldDB" id="A0A931I927"/>
<keyword evidence="2" id="KW-0378">Hydrolase</keyword>
<accession>A0A931I927</accession>
<dbReference type="PRINTS" id="PR00412">
    <property type="entry name" value="EPOXHYDRLASE"/>
</dbReference>
<reference evidence="2" key="1">
    <citation type="submission" date="2020-11" db="EMBL/GenBank/DDBJ databases">
        <title>Nocardia NEAU-351.nov., a novel actinomycete isolated from the cow dung.</title>
        <authorList>
            <person name="Zhang X."/>
        </authorList>
    </citation>
    <scope>NUCLEOTIDE SEQUENCE</scope>
    <source>
        <strain evidence="2">NEAU-351</strain>
    </source>
</reference>
<dbReference type="Proteomes" id="UP000655751">
    <property type="component" value="Unassembled WGS sequence"/>
</dbReference>
<dbReference type="InterPro" id="IPR000073">
    <property type="entry name" value="AB_hydrolase_1"/>
</dbReference>
<evidence type="ECO:0000259" key="1">
    <source>
        <dbReference type="Pfam" id="PF12697"/>
    </source>
</evidence>
<keyword evidence="3" id="KW-1185">Reference proteome</keyword>
<dbReference type="InterPro" id="IPR029058">
    <property type="entry name" value="AB_hydrolase_fold"/>
</dbReference>
<dbReference type="GO" id="GO:0016787">
    <property type="term" value="F:hydrolase activity"/>
    <property type="evidence" value="ECO:0007669"/>
    <property type="project" value="UniProtKB-KW"/>
</dbReference>
<dbReference type="RefSeq" id="WP_196149517.1">
    <property type="nucleotide sequence ID" value="NZ_JADMLG010000004.1"/>
</dbReference>
<comment type="caution">
    <text evidence="2">The sequence shown here is derived from an EMBL/GenBank/DDBJ whole genome shotgun (WGS) entry which is preliminary data.</text>
</comment>
<proteinExistence type="predicted"/>
<dbReference type="PANTHER" id="PTHR43194:SF2">
    <property type="entry name" value="PEROXISOMAL MEMBRANE PROTEIN LPX1"/>
    <property type="match status" value="1"/>
</dbReference>
<gene>
    <name evidence="2" type="ORF">IT779_13040</name>
</gene>
<dbReference type="SUPFAM" id="SSF53474">
    <property type="entry name" value="alpha/beta-Hydrolases"/>
    <property type="match status" value="1"/>
</dbReference>